<feature type="transmembrane region" description="Helical" evidence="1">
    <location>
        <begin position="174"/>
        <end position="195"/>
    </location>
</feature>
<keyword evidence="1" id="KW-0472">Membrane</keyword>
<feature type="transmembrane region" description="Helical" evidence="1">
    <location>
        <begin position="136"/>
        <end position="162"/>
    </location>
</feature>
<evidence type="ECO:0000313" key="3">
    <source>
        <dbReference type="Proteomes" id="UP000031202"/>
    </source>
</evidence>
<sequence>MNATRLWTIARLELLQRVRTVSWYVLLGVFALLLIGVTALAYLAYGGWGQSGPGIYSVVVCVTLLLVLLVSPTLSGNSINGDRDAATLAPVQVTLVTTGEILLGKFVAGWITGLAFAAVAAPFLVIATFAGGVDPLTVVVSLVVLVVETGVVAAIGVALSGLLARPLFSVATTYLVVAALTVGTPLGFGLIGAAVSSEGTSITRSYETGPDGASLCQDGARFCGDTPEKFVCGPWQTGTYRVPRFDYVWWLLSANPFVILGDATPTRFTEYGYPDDLFGSLKLSVRSAQLPPSLEQRWDDCAPGTYLDSTQPTPRQIIDETVPSWFVGLAVQVVLAGLLLWGAWARTRTPARSLPPGTRIA</sequence>
<feature type="transmembrane region" description="Helical" evidence="1">
    <location>
        <begin position="55"/>
        <end position="74"/>
    </location>
</feature>
<feature type="transmembrane region" description="Helical" evidence="1">
    <location>
        <begin position="107"/>
        <end position="130"/>
    </location>
</feature>
<name>A0A0B4DYS9_9MICO</name>
<dbReference type="AlphaFoldDB" id="A0A0B4DYS9"/>
<feature type="transmembrane region" description="Helical" evidence="1">
    <location>
        <begin position="325"/>
        <end position="344"/>
    </location>
</feature>
<keyword evidence="1" id="KW-1133">Transmembrane helix</keyword>
<proteinExistence type="predicted"/>
<reference evidence="2 3" key="1">
    <citation type="submission" date="2014-12" db="EMBL/GenBank/DDBJ databases">
        <title>Genome sequencing of Microbacterium hominis TPW29.</title>
        <authorList>
            <person name="Tan P.W."/>
            <person name="Chan K.-G."/>
        </authorList>
    </citation>
    <scope>NUCLEOTIDE SEQUENCE [LARGE SCALE GENOMIC DNA]</scope>
    <source>
        <strain evidence="2 3">TPW29</strain>
    </source>
</reference>
<dbReference type="Proteomes" id="UP000031202">
    <property type="component" value="Unassembled WGS sequence"/>
</dbReference>
<gene>
    <name evidence="2" type="ORF">RM52_04280</name>
</gene>
<comment type="caution">
    <text evidence="2">The sequence shown here is derived from an EMBL/GenBank/DDBJ whole genome shotgun (WGS) entry which is preliminary data.</text>
</comment>
<organism evidence="2 3">
    <name type="scientific">Microbacterium hominis</name>
    <dbReference type="NCBI Taxonomy" id="162426"/>
    <lineage>
        <taxon>Bacteria</taxon>
        <taxon>Bacillati</taxon>
        <taxon>Actinomycetota</taxon>
        <taxon>Actinomycetes</taxon>
        <taxon>Micrococcales</taxon>
        <taxon>Microbacteriaceae</taxon>
        <taxon>Microbacterium</taxon>
    </lineage>
</organism>
<protein>
    <submittedName>
        <fullName evidence="2">ABC transporter</fullName>
    </submittedName>
</protein>
<dbReference type="EMBL" id="JWSZ01000004">
    <property type="protein sequence ID" value="KIC59418.1"/>
    <property type="molecule type" value="Genomic_DNA"/>
</dbReference>
<accession>A0A0B4DYS9</accession>
<evidence type="ECO:0000313" key="2">
    <source>
        <dbReference type="EMBL" id="KIC59418.1"/>
    </source>
</evidence>
<keyword evidence="1" id="KW-0812">Transmembrane</keyword>
<dbReference type="RefSeq" id="WP_039413385.1">
    <property type="nucleotide sequence ID" value="NZ_JWSZ01000004.1"/>
</dbReference>
<dbReference type="PANTHER" id="PTHR43471">
    <property type="entry name" value="ABC TRANSPORTER PERMEASE"/>
    <property type="match status" value="1"/>
</dbReference>
<evidence type="ECO:0000256" key="1">
    <source>
        <dbReference type="SAM" id="Phobius"/>
    </source>
</evidence>
<feature type="transmembrane region" description="Helical" evidence="1">
    <location>
        <begin position="21"/>
        <end position="43"/>
    </location>
</feature>